<evidence type="ECO:0000313" key="2">
    <source>
        <dbReference type="Proteomes" id="UP000003527"/>
    </source>
</evidence>
<name>G9WTL4_9FIRM</name>
<dbReference type="RefSeq" id="WP_009536182.1">
    <property type="nucleotide sequence ID" value="NZ_JH414504.1"/>
</dbReference>
<reference evidence="1 2" key="1">
    <citation type="submission" date="2011-08" db="EMBL/GenBank/DDBJ databases">
        <title>The Genome Sequence of Oribacterium sp. ACB7.</title>
        <authorList>
            <consortium name="The Broad Institute Genome Sequencing Platform"/>
            <person name="Earl A."/>
            <person name="Ward D."/>
            <person name="Feldgarden M."/>
            <person name="Gevers D."/>
            <person name="Sizova M."/>
            <person name="Hazen A."/>
            <person name="Epstein S."/>
            <person name="Young S.K."/>
            <person name="Zeng Q."/>
            <person name="Gargeya S."/>
            <person name="Fitzgerald M."/>
            <person name="Haas B."/>
            <person name="Abouelleil A."/>
            <person name="Alvarado L."/>
            <person name="Arachchi H.M."/>
            <person name="Berlin A."/>
            <person name="Brown A."/>
            <person name="Chapman S.B."/>
            <person name="Chen Z."/>
            <person name="Dunbar C."/>
            <person name="Freedman E."/>
            <person name="Gearin G."/>
            <person name="Gellesch M."/>
            <person name="Goldberg J."/>
            <person name="Griggs A."/>
            <person name="Gujja S."/>
            <person name="Heiman D."/>
            <person name="Howarth C."/>
            <person name="Larson L."/>
            <person name="Lui A."/>
            <person name="MacDonald P.J.P."/>
            <person name="Montmayeur A."/>
            <person name="Murphy C."/>
            <person name="Neiman D."/>
            <person name="Pearson M."/>
            <person name="Priest M."/>
            <person name="Roberts A."/>
            <person name="Saif S."/>
            <person name="Shea T."/>
            <person name="Shenoy N."/>
            <person name="Sisk P."/>
            <person name="Stolte C."/>
            <person name="Sykes S."/>
            <person name="Wortman J."/>
            <person name="Nusbaum C."/>
            <person name="Birren B."/>
        </authorList>
    </citation>
    <scope>NUCLEOTIDE SEQUENCE [LARGE SCALE GENOMIC DNA]</scope>
    <source>
        <strain evidence="1 2">ACB7</strain>
    </source>
</reference>
<proteinExistence type="predicted"/>
<dbReference type="NCBIfam" id="TIGR01560">
    <property type="entry name" value="put_DNA_pack"/>
    <property type="match status" value="1"/>
</dbReference>
<gene>
    <name evidence="1" type="ORF">HMPREF9624_00248</name>
</gene>
<dbReference type="Gene3D" id="1.10.3230.30">
    <property type="entry name" value="Phage gp6-like head-tail connector protein"/>
    <property type="match status" value="1"/>
</dbReference>
<sequence>MKVSELTLPVIANYCRIMDDDVSDSENLSLEAMKIAAISYARSYTGLSDLEMERHEDITIAILTLIADMYDNRSMIVDKNNVNRTAEIILSMHAKNLLPGGASDGN</sequence>
<dbReference type="EMBL" id="AFZD01000015">
    <property type="protein sequence ID" value="EHL12537.1"/>
    <property type="molecule type" value="Genomic_DNA"/>
</dbReference>
<evidence type="ECO:0008006" key="3">
    <source>
        <dbReference type="Google" id="ProtNLM"/>
    </source>
</evidence>
<dbReference type="AlphaFoldDB" id="G9WTL4"/>
<dbReference type="PATRIC" id="fig|796944.3.peg.952"/>
<protein>
    <recommendedName>
        <fullName evidence="3">Phage gp6-like head-tail connector protein</fullName>
    </recommendedName>
</protein>
<dbReference type="Proteomes" id="UP000003527">
    <property type="component" value="Unassembled WGS sequence"/>
</dbReference>
<dbReference type="HOGENOM" id="CLU_085951_5_0_9"/>
<dbReference type="CDD" id="cd08054">
    <property type="entry name" value="gp6"/>
    <property type="match status" value="1"/>
</dbReference>
<organism evidence="1 2">
    <name type="scientific">Oribacterium asaccharolyticum ACB7</name>
    <dbReference type="NCBI Taxonomy" id="796944"/>
    <lineage>
        <taxon>Bacteria</taxon>
        <taxon>Bacillati</taxon>
        <taxon>Bacillota</taxon>
        <taxon>Clostridia</taxon>
        <taxon>Lachnospirales</taxon>
        <taxon>Lachnospiraceae</taxon>
        <taxon>Oribacterium</taxon>
    </lineage>
</organism>
<accession>G9WTL4</accession>
<evidence type="ECO:0000313" key="1">
    <source>
        <dbReference type="EMBL" id="EHL12537.1"/>
    </source>
</evidence>
<comment type="caution">
    <text evidence="1">The sequence shown here is derived from an EMBL/GenBank/DDBJ whole genome shotgun (WGS) entry which is preliminary data.</text>
</comment>
<keyword evidence="2" id="KW-1185">Reference proteome</keyword>
<dbReference type="InterPro" id="IPR006450">
    <property type="entry name" value="Phage_HK97_gp6-like"/>
</dbReference>